<protein>
    <recommendedName>
        <fullName evidence="5">O-antigen polysaccharide polymerase Wzy-like protein</fullName>
    </recommendedName>
</protein>
<reference evidence="3 4" key="1">
    <citation type="submission" date="2019-06" db="EMBL/GenBank/DDBJ databases">
        <title>Sequencing the genomes of 1000 actinobacteria strains.</title>
        <authorList>
            <person name="Klenk H.-P."/>
        </authorList>
    </citation>
    <scope>NUCLEOTIDE SEQUENCE [LARGE SCALE GENOMIC DNA]</scope>
    <source>
        <strain evidence="3 4">DSM 102131</strain>
    </source>
</reference>
<evidence type="ECO:0000256" key="2">
    <source>
        <dbReference type="SAM" id="Phobius"/>
    </source>
</evidence>
<feature type="transmembrane region" description="Helical" evidence="2">
    <location>
        <begin position="173"/>
        <end position="192"/>
    </location>
</feature>
<dbReference type="EMBL" id="VIXA01000001">
    <property type="protein sequence ID" value="TWG28918.1"/>
    <property type="molecule type" value="Genomic_DNA"/>
</dbReference>
<keyword evidence="4" id="KW-1185">Reference proteome</keyword>
<feature type="compositionally biased region" description="Basic and acidic residues" evidence="1">
    <location>
        <begin position="1"/>
        <end position="16"/>
    </location>
</feature>
<feature type="transmembrane region" description="Helical" evidence="2">
    <location>
        <begin position="132"/>
        <end position="152"/>
    </location>
</feature>
<feature type="region of interest" description="Disordered" evidence="1">
    <location>
        <begin position="503"/>
        <end position="524"/>
    </location>
</feature>
<dbReference type="AlphaFoldDB" id="A0A561WYH1"/>
<feature type="transmembrane region" description="Helical" evidence="2">
    <location>
        <begin position="388"/>
        <end position="408"/>
    </location>
</feature>
<feature type="transmembrane region" description="Helical" evidence="2">
    <location>
        <begin position="429"/>
        <end position="447"/>
    </location>
</feature>
<feature type="transmembrane region" description="Helical" evidence="2">
    <location>
        <begin position="44"/>
        <end position="63"/>
    </location>
</feature>
<feature type="region of interest" description="Disordered" evidence="1">
    <location>
        <begin position="1"/>
        <end position="32"/>
    </location>
</feature>
<evidence type="ECO:0008006" key="5">
    <source>
        <dbReference type="Google" id="ProtNLM"/>
    </source>
</evidence>
<feature type="transmembrane region" description="Helical" evidence="2">
    <location>
        <begin position="75"/>
        <end position="93"/>
    </location>
</feature>
<gene>
    <name evidence="3" type="ORF">FHX75_112077</name>
</gene>
<feature type="transmembrane region" description="Helical" evidence="2">
    <location>
        <begin position="198"/>
        <end position="217"/>
    </location>
</feature>
<accession>A0A561WYH1</accession>
<keyword evidence="2" id="KW-1133">Transmembrane helix</keyword>
<evidence type="ECO:0000313" key="3">
    <source>
        <dbReference type="EMBL" id="TWG28918.1"/>
    </source>
</evidence>
<feature type="transmembrane region" description="Helical" evidence="2">
    <location>
        <begin position="100"/>
        <end position="120"/>
    </location>
</feature>
<name>A0A561WYH1_9ACTN</name>
<evidence type="ECO:0000256" key="1">
    <source>
        <dbReference type="SAM" id="MobiDB-lite"/>
    </source>
</evidence>
<keyword evidence="2" id="KW-0472">Membrane</keyword>
<feature type="transmembrane region" description="Helical" evidence="2">
    <location>
        <begin position="226"/>
        <end position="244"/>
    </location>
</feature>
<keyword evidence="2" id="KW-0812">Transmembrane</keyword>
<sequence length="524" mass="55877">MGDRRPDEPRPLEPRGRPLVGAPGGGPVGSVEPEARTRFAERRYAQVLAGLGWLCLGCVPLVLDSLTAIEDRRYHGTMVFAVLALFFGIWVFWRDGGPRITVVGTYNLGFALFVGFAAAYHAVRDTSPELPLFRAVTLCYFVHVLTWMLFWSAPSARPATSPALRVDPAVSRWAVRWGLTLLTLAVLLQLSLPEQDKHILINAAGFVGVVLLSVGLLRTPLHKPPLVYGLVPVAGFAVYCTFLFDGFGRIVVGSLGLALAAVLIDRSGRGRHVKVAILALTPIAVLVLARIRAAAPVESVVDNANRDIDGLYSVVWPLRDFAQLLSMNDLGLLPRAWGGTFYAAAVFLVPRAVWPDKPLGLGAELVPFLSPDMVGTNQSDAALFFGEWLFNFGVGGLALMIPAAGLAIQYLDRLARRITSVPLMTPRTVLAYVTGIVLTVGLFDVIWVGAATFAGRTGCRLLVLAALLLIIPKGAAAQRTSAVPHRPGGAGVHAERLLPAAAGMSSSAPGRQDPAVGRPPHGGG</sequence>
<comment type="caution">
    <text evidence="3">The sequence shown here is derived from an EMBL/GenBank/DDBJ whole genome shotgun (WGS) entry which is preliminary data.</text>
</comment>
<organism evidence="3 4">
    <name type="scientific">Micromonospora palomenae</name>
    <dbReference type="NCBI Taxonomy" id="1461247"/>
    <lineage>
        <taxon>Bacteria</taxon>
        <taxon>Bacillati</taxon>
        <taxon>Actinomycetota</taxon>
        <taxon>Actinomycetes</taxon>
        <taxon>Micromonosporales</taxon>
        <taxon>Micromonosporaceae</taxon>
        <taxon>Micromonospora</taxon>
    </lineage>
</organism>
<proteinExistence type="predicted"/>
<feature type="transmembrane region" description="Helical" evidence="2">
    <location>
        <begin position="250"/>
        <end position="268"/>
    </location>
</feature>
<evidence type="ECO:0000313" key="4">
    <source>
        <dbReference type="Proteomes" id="UP000319927"/>
    </source>
</evidence>
<dbReference type="Proteomes" id="UP000319927">
    <property type="component" value="Unassembled WGS sequence"/>
</dbReference>